<dbReference type="AlphaFoldDB" id="A0A7S3K406"/>
<dbReference type="EMBL" id="HBIJ01022381">
    <property type="protein sequence ID" value="CAE0373799.1"/>
    <property type="molecule type" value="Transcribed_RNA"/>
</dbReference>
<proteinExistence type="predicted"/>
<evidence type="ECO:0000256" key="1">
    <source>
        <dbReference type="SAM" id="MobiDB-lite"/>
    </source>
</evidence>
<organism evidence="2">
    <name type="scientific">Aureoumbra lagunensis</name>
    <dbReference type="NCBI Taxonomy" id="44058"/>
    <lineage>
        <taxon>Eukaryota</taxon>
        <taxon>Sar</taxon>
        <taxon>Stramenopiles</taxon>
        <taxon>Ochrophyta</taxon>
        <taxon>Pelagophyceae</taxon>
        <taxon>Pelagomonadales</taxon>
        <taxon>Aureoumbra</taxon>
    </lineage>
</organism>
<reference evidence="2" key="1">
    <citation type="submission" date="2021-01" db="EMBL/GenBank/DDBJ databases">
        <authorList>
            <person name="Corre E."/>
            <person name="Pelletier E."/>
            <person name="Niang G."/>
            <person name="Scheremetjew M."/>
            <person name="Finn R."/>
            <person name="Kale V."/>
            <person name="Holt S."/>
            <person name="Cochrane G."/>
            <person name="Meng A."/>
            <person name="Brown T."/>
            <person name="Cohen L."/>
        </authorList>
    </citation>
    <scope>NUCLEOTIDE SEQUENCE</scope>
    <source>
        <strain evidence="2">CCMP1510</strain>
    </source>
</reference>
<evidence type="ECO:0000313" key="2">
    <source>
        <dbReference type="EMBL" id="CAE0373799.1"/>
    </source>
</evidence>
<feature type="region of interest" description="Disordered" evidence="1">
    <location>
        <begin position="268"/>
        <end position="289"/>
    </location>
</feature>
<gene>
    <name evidence="2" type="ORF">ALAG00032_LOCUS14601</name>
</gene>
<protein>
    <submittedName>
        <fullName evidence="2">Uncharacterized protein</fullName>
    </submittedName>
</protein>
<accession>A0A7S3K406</accession>
<name>A0A7S3K406_9STRA</name>
<sequence>MKYTVESRSEYATLAIILINRFDLPKDLVRAQMTRFVREFRVPRAGHPTHRKGHPLPPIAMTLFYADFLRNGICRAATMCIEKQLCEYRLPNSGEKAVCTKSLLALARVIRCMESDPSGNIISLGEWANELQDLAKQSSIELPLFQPADWYRLTVSVLDSLPTNLIDKHFAGFSTTCRYWFPTCHHSFDQVNERLLIHSAPTSGVFDLLSALRAPIPVAISPAPIQCPLCENFEPLHRTELASPKLVQDAHPPSCIWIQLFRTDDSIDDTNNHNSSRPHQRHRDEPSLSRHAVSIPKTIKINTQGKIDQVLSEKTIDPLYDLYAVLIYFSRAERGYPPQEFPQDSGGRFSLVVFLPAAENVTQPFWIQDGQPKIPLNKPQDLKLLETHSHAVFYSIRNKMPR</sequence>